<evidence type="ECO:0008006" key="3">
    <source>
        <dbReference type="Google" id="ProtNLM"/>
    </source>
</evidence>
<reference evidence="1 2" key="1">
    <citation type="submission" date="2024-09" db="EMBL/GenBank/DDBJ databases">
        <authorList>
            <person name="Sun Q."/>
            <person name="Mori K."/>
        </authorList>
    </citation>
    <scope>NUCLEOTIDE SEQUENCE [LARGE SCALE GENOMIC DNA]</scope>
    <source>
        <strain evidence="1 2">CECT 7682</strain>
    </source>
</reference>
<keyword evidence="2" id="KW-1185">Reference proteome</keyword>
<proteinExistence type="predicted"/>
<protein>
    <recommendedName>
        <fullName evidence="3">DNA polymerase-3 subunit gamma/tau</fullName>
    </recommendedName>
</protein>
<comment type="caution">
    <text evidence="1">The sequence shown here is derived from an EMBL/GenBank/DDBJ whole genome shotgun (WGS) entry which is preliminary data.</text>
</comment>
<evidence type="ECO:0000313" key="2">
    <source>
        <dbReference type="Proteomes" id="UP001589654"/>
    </source>
</evidence>
<accession>A0ABV5J845</accession>
<sequence>MESAMLKQPVKLKDEIVTFILNGELQEHIFARLKSELTGLLRKKLNHFGLEIQFEIQEEVVEESDKLYTSTDKLAYLIKKSPALKELQKRFGLETDF</sequence>
<evidence type="ECO:0000313" key="1">
    <source>
        <dbReference type="EMBL" id="MFB9213004.1"/>
    </source>
</evidence>
<dbReference type="RefSeq" id="WP_290248381.1">
    <property type="nucleotide sequence ID" value="NZ_JAUFQT010000001.1"/>
</dbReference>
<organism evidence="1 2">
    <name type="scientific">Echinicola jeungdonensis</name>
    <dbReference type="NCBI Taxonomy" id="709343"/>
    <lineage>
        <taxon>Bacteria</taxon>
        <taxon>Pseudomonadati</taxon>
        <taxon>Bacteroidota</taxon>
        <taxon>Cytophagia</taxon>
        <taxon>Cytophagales</taxon>
        <taxon>Cyclobacteriaceae</taxon>
        <taxon>Echinicola</taxon>
    </lineage>
</organism>
<dbReference type="Proteomes" id="UP001589654">
    <property type="component" value="Unassembled WGS sequence"/>
</dbReference>
<dbReference type="EMBL" id="JBHMEW010000065">
    <property type="protein sequence ID" value="MFB9213004.1"/>
    <property type="molecule type" value="Genomic_DNA"/>
</dbReference>
<gene>
    <name evidence="1" type="ORF">ACFFUR_14405</name>
</gene>
<name>A0ABV5J845_9BACT</name>